<evidence type="ECO:0000256" key="6">
    <source>
        <dbReference type="ARBA" id="ARBA00023204"/>
    </source>
</evidence>
<comment type="caution">
    <text evidence="8">Lacks conserved residue(s) required for the propagation of feature annotation.</text>
</comment>
<keyword evidence="1 8" id="KW-0540">Nuclease</keyword>
<evidence type="ECO:0000313" key="10">
    <source>
        <dbReference type="Proteomes" id="UP000695022"/>
    </source>
</evidence>
<dbReference type="Gene3D" id="3.30.40.10">
    <property type="entry name" value="Zinc/RING finger domain, C3HC4 (zinc finger)"/>
    <property type="match status" value="1"/>
</dbReference>
<feature type="domain" description="GIY-YIG" evidence="9">
    <location>
        <begin position="9"/>
        <end position="94"/>
    </location>
</feature>
<accession>A0ABM1DP32</accession>
<evidence type="ECO:0000256" key="7">
    <source>
        <dbReference type="ARBA" id="ARBA00023242"/>
    </source>
</evidence>
<comment type="cofactor">
    <cofactor evidence="8">
        <name>a divalent metal cation</name>
        <dbReference type="ChEBI" id="CHEBI:60240"/>
    </cofactor>
</comment>
<dbReference type="InterPro" id="IPR035901">
    <property type="entry name" value="GIY-YIG_endonuc_sf"/>
</dbReference>
<gene>
    <name evidence="11" type="primary">LOC106804859</name>
</gene>
<proteinExistence type="inferred from homology"/>
<dbReference type="InterPro" id="IPR013083">
    <property type="entry name" value="Znf_RING/FYVE/PHD"/>
</dbReference>
<comment type="similarity">
    <text evidence="8">Belongs to the SLX1 family.</text>
</comment>
<reference evidence="11" key="1">
    <citation type="submission" date="2025-08" db="UniProtKB">
        <authorList>
            <consortium name="RefSeq"/>
        </authorList>
    </citation>
    <scope>IDENTIFICATION</scope>
</reference>
<dbReference type="Gene3D" id="3.40.1440.10">
    <property type="entry name" value="GIY-YIG endonuclease"/>
    <property type="match status" value="1"/>
</dbReference>
<dbReference type="GeneID" id="106804859"/>
<dbReference type="CDD" id="cd10455">
    <property type="entry name" value="GIY-YIG_SLX1"/>
    <property type="match status" value="1"/>
</dbReference>
<dbReference type="InterPro" id="IPR048749">
    <property type="entry name" value="SLX1_C"/>
</dbReference>
<evidence type="ECO:0000259" key="9">
    <source>
        <dbReference type="PROSITE" id="PS50164"/>
    </source>
</evidence>
<keyword evidence="10" id="KW-1185">Reference proteome</keyword>
<comment type="subunit">
    <text evidence="8">Forms a heterodimer with a member of the SLX4 family.</text>
</comment>
<keyword evidence="4 8" id="KW-0378">Hydrolase</keyword>
<dbReference type="PROSITE" id="PS50164">
    <property type="entry name" value="GIY_YIG"/>
    <property type="match status" value="1"/>
</dbReference>
<comment type="subcellular location">
    <subcellularLocation>
        <location evidence="8">Nucleus</location>
    </subcellularLocation>
</comment>
<dbReference type="InterPro" id="IPR027520">
    <property type="entry name" value="Slx1"/>
</dbReference>
<sequence>MPDHSTVENLFGCYLLYCRNERYKGQTYIGFTNNPTRRIRQHNNGTKAGGAYRTSNKGPWDMVLMIHGFPTKISALRFEWAWQHPKKSRRLHHLPGKRSSEKKFEYCFRVVCEMLRTAPWERLPLTIRWLKQEYQLDFPVGREPPTHMPMAYGVVFNKKVKPAERIETNSQPQQAATSDSDLPSLSISSTCQRCAVCVKKLRPDANTISCLAPTCNMKSHVICLASNFLKYTKESDSQQILPVEGKCPRCKIEVLWGDLIRHKQGCYQDIQVLVNDLPVKYRFSEQERI</sequence>
<keyword evidence="5 8" id="KW-0233">DNA recombination</keyword>
<evidence type="ECO:0000256" key="5">
    <source>
        <dbReference type="ARBA" id="ARBA00023172"/>
    </source>
</evidence>
<keyword evidence="7 8" id="KW-0539">Nucleus</keyword>
<dbReference type="HAMAP" id="MF_03100">
    <property type="entry name" value="Endonuc_su_Slx1"/>
    <property type="match status" value="1"/>
</dbReference>
<keyword evidence="2 8" id="KW-0255">Endonuclease</keyword>
<evidence type="ECO:0000256" key="1">
    <source>
        <dbReference type="ARBA" id="ARBA00022722"/>
    </source>
</evidence>
<keyword evidence="6 8" id="KW-0234">DNA repair</keyword>
<evidence type="ECO:0000256" key="4">
    <source>
        <dbReference type="ARBA" id="ARBA00022801"/>
    </source>
</evidence>
<dbReference type="Pfam" id="PF21202">
    <property type="entry name" value="SLX1_C"/>
    <property type="match status" value="1"/>
</dbReference>
<dbReference type="PANTHER" id="PTHR20208">
    <property type="entry name" value="STRUCTURE-SPECIFIC ENDONUCLEASE SUBUNIT SLX1"/>
    <property type="match status" value="1"/>
</dbReference>
<dbReference type="InterPro" id="IPR000305">
    <property type="entry name" value="GIY-YIG_endonuc"/>
</dbReference>
<dbReference type="PANTHER" id="PTHR20208:SF10">
    <property type="entry name" value="STRUCTURE-SPECIFIC ENDONUCLEASE SUBUNIT SLX1"/>
    <property type="match status" value="1"/>
</dbReference>
<keyword evidence="3 8" id="KW-0227">DNA damage</keyword>
<protein>
    <recommendedName>
        <fullName evidence="8">Structure-specific endonuclease subunit SLX1 homolog</fullName>
        <ecNumber evidence="8">3.1.-.-</ecNumber>
    </recommendedName>
</protein>
<name>A0ABM1DP32_PRICU</name>
<dbReference type="Proteomes" id="UP000695022">
    <property type="component" value="Unplaced"/>
</dbReference>
<dbReference type="RefSeq" id="XP_014661703.1">
    <property type="nucleotide sequence ID" value="XM_014806217.1"/>
</dbReference>
<evidence type="ECO:0000256" key="2">
    <source>
        <dbReference type="ARBA" id="ARBA00022759"/>
    </source>
</evidence>
<comment type="function">
    <text evidence="8">Catalytic subunit of a heterodimeric structure-specific endonuclease that resolves DNA secondary structures generated during DNA repair and recombination. Has endonuclease activity towards branched DNA substrates, introducing single-strand cuts in duplex DNA close to junctions with ss-DNA.</text>
</comment>
<organism evidence="10 11">
    <name type="scientific">Priapulus caudatus</name>
    <name type="common">Priapulid worm</name>
    <dbReference type="NCBI Taxonomy" id="37621"/>
    <lineage>
        <taxon>Eukaryota</taxon>
        <taxon>Metazoa</taxon>
        <taxon>Ecdysozoa</taxon>
        <taxon>Scalidophora</taxon>
        <taxon>Priapulida</taxon>
        <taxon>Priapulimorpha</taxon>
        <taxon>Priapulimorphida</taxon>
        <taxon>Priapulidae</taxon>
        <taxon>Priapulus</taxon>
    </lineage>
</organism>
<evidence type="ECO:0000256" key="8">
    <source>
        <dbReference type="HAMAP-Rule" id="MF_03100"/>
    </source>
</evidence>
<dbReference type="SUPFAM" id="SSF82771">
    <property type="entry name" value="GIY-YIG endonuclease"/>
    <property type="match status" value="1"/>
</dbReference>
<evidence type="ECO:0000313" key="11">
    <source>
        <dbReference type="RefSeq" id="XP_014661703.1"/>
    </source>
</evidence>
<dbReference type="Pfam" id="PF01541">
    <property type="entry name" value="GIY-YIG"/>
    <property type="match status" value="1"/>
</dbReference>
<dbReference type="EC" id="3.1.-.-" evidence="8"/>
<dbReference type="InterPro" id="IPR050381">
    <property type="entry name" value="SLX1_endonuclease"/>
</dbReference>
<evidence type="ECO:0000256" key="3">
    <source>
        <dbReference type="ARBA" id="ARBA00022763"/>
    </source>
</evidence>